<sequence length="65" mass="7584">MVSVNTNLNNYSYWEILHEIFEGYPPGFVYTATGIFSAKCAAFVSKMWHADEPQRLQHVREKRFG</sequence>
<dbReference type="EMBL" id="MT631659">
    <property type="protein sequence ID" value="QNO56545.1"/>
    <property type="molecule type" value="Genomic_DNA"/>
</dbReference>
<proteinExistence type="predicted"/>
<reference evidence="1" key="1">
    <citation type="submission" date="2020-06" db="EMBL/GenBank/DDBJ databases">
        <title>Unique genomic features of the anaerobic methanotrophic archaea.</title>
        <authorList>
            <person name="Chadwick G.L."/>
            <person name="Skennerton C.T."/>
            <person name="Laso-Perez R."/>
            <person name="Leu A.O."/>
            <person name="Speth D.R."/>
            <person name="Yu H."/>
            <person name="Morgan-Lang C."/>
            <person name="Hatzenpichler R."/>
            <person name="Goudeau D."/>
            <person name="Malmstrom R."/>
            <person name="Brazelton W.J."/>
            <person name="Woyke T."/>
            <person name="Hallam S.J."/>
            <person name="Tyson G.W."/>
            <person name="Wegener G."/>
            <person name="Boetius A."/>
            <person name="Orphan V."/>
        </authorList>
    </citation>
    <scope>NUCLEOTIDE SEQUENCE</scope>
</reference>
<organism evidence="1">
    <name type="scientific">Candidatus Methanophaga sp. ANME-1 ERB7</name>
    <dbReference type="NCBI Taxonomy" id="2759913"/>
    <lineage>
        <taxon>Archaea</taxon>
        <taxon>Methanobacteriati</taxon>
        <taxon>Methanobacteriota</taxon>
        <taxon>Stenosarchaea group</taxon>
        <taxon>Methanomicrobia</taxon>
        <taxon>Candidatus Methanophagales</taxon>
        <taxon>Candidatus Methanophagaceae</taxon>
        <taxon>Candidatus Methanophaga</taxon>
    </lineage>
</organism>
<dbReference type="AlphaFoldDB" id="A0A7G9Z8G1"/>
<protein>
    <submittedName>
        <fullName evidence="1">Uncharacterized protein</fullName>
    </submittedName>
</protein>
<evidence type="ECO:0000313" key="1">
    <source>
        <dbReference type="EMBL" id="QNO56545.1"/>
    </source>
</evidence>
<accession>A0A7G9Z8G1</accession>
<gene>
    <name evidence="1" type="ORF">IDNIJKHG_00003</name>
</gene>
<name>A0A7G9Z8G1_9EURY</name>